<organism evidence="2 3">
    <name type="scientific">Rhodovulum sulfidophilum</name>
    <name type="common">Rhodobacter sulfidophilus</name>
    <dbReference type="NCBI Taxonomy" id="35806"/>
    <lineage>
        <taxon>Bacteria</taxon>
        <taxon>Pseudomonadati</taxon>
        <taxon>Pseudomonadota</taxon>
        <taxon>Alphaproteobacteria</taxon>
        <taxon>Rhodobacterales</taxon>
        <taxon>Paracoccaceae</taxon>
        <taxon>Rhodovulum</taxon>
    </lineage>
</organism>
<dbReference type="KEGG" id="rsu:NHU_02653"/>
<comment type="similarity">
    <text evidence="1">Belongs to the short-chain dehydrogenases/reductases (SDR) family.</text>
</comment>
<dbReference type="Gene3D" id="3.40.50.720">
    <property type="entry name" value="NAD(P)-binding Rossmann-like Domain"/>
    <property type="match status" value="1"/>
</dbReference>
<dbReference type="PRINTS" id="PR00080">
    <property type="entry name" value="SDRFAMILY"/>
</dbReference>
<proteinExistence type="inferred from homology"/>
<evidence type="ECO:0000313" key="2">
    <source>
        <dbReference type="EMBL" id="BAQ69801.1"/>
    </source>
</evidence>
<dbReference type="PANTHER" id="PTHR42879:SF2">
    <property type="entry name" value="3-OXOACYL-[ACYL-CARRIER-PROTEIN] REDUCTASE FABG"/>
    <property type="match status" value="1"/>
</dbReference>
<dbReference type="FunFam" id="3.40.50.720:FF:000084">
    <property type="entry name" value="Short-chain dehydrogenase reductase"/>
    <property type="match status" value="1"/>
</dbReference>
<dbReference type="InterPro" id="IPR050259">
    <property type="entry name" value="SDR"/>
</dbReference>
<reference evidence="2 3" key="1">
    <citation type="submission" date="2015-02" db="EMBL/GenBank/DDBJ databases">
        <title>Genome sequene of Rhodovulum sulfidophilum DSM 2351.</title>
        <authorList>
            <person name="Nagao N."/>
        </authorList>
    </citation>
    <scope>NUCLEOTIDE SEQUENCE [LARGE SCALE GENOMIC DNA]</scope>
    <source>
        <strain evidence="2 3">DSM 2351</strain>
    </source>
</reference>
<dbReference type="PANTHER" id="PTHR42879">
    <property type="entry name" value="3-OXOACYL-(ACYL-CARRIER-PROTEIN) REDUCTASE"/>
    <property type="match status" value="1"/>
</dbReference>
<dbReference type="Pfam" id="PF13561">
    <property type="entry name" value="adh_short_C2"/>
    <property type="match status" value="1"/>
</dbReference>
<name>A0A0D6B434_RHOSU</name>
<dbReference type="AlphaFoldDB" id="A0A0D6B434"/>
<dbReference type="CDD" id="cd05233">
    <property type="entry name" value="SDR_c"/>
    <property type="match status" value="1"/>
</dbReference>
<dbReference type="eggNOG" id="COG1028">
    <property type="taxonomic scope" value="Bacteria"/>
</dbReference>
<evidence type="ECO:0000256" key="1">
    <source>
        <dbReference type="ARBA" id="ARBA00006484"/>
    </source>
</evidence>
<dbReference type="GO" id="GO:0032787">
    <property type="term" value="P:monocarboxylic acid metabolic process"/>
    <property type="evidence" value="ECO:0007669"/>
    <property type="project" value="UniProtKB-ARBA"/>
</dbReference>
<gene>
    <name evidence="2" type="ORF">NHU_02653</name>
</gene>
<accession>A0A0D6B434</accession>
<evidence type="ECO:0000313" key="3">
    <source>
        <dbReference type="Proteomes" id="UP000064912"/>
    </source>
</evidence>
<dbReference type="PROSITE" id="PS00061">
    <property type="entry name" value="ADH_SHORT"/>
    <property type="match status" value="1"/>
</dbReference>
<protein>
    <submittedName>
        <fullName evidence="2">Short-chain dehydrogenase/reductase SDR</fullName>
    </submittedName>
</protein>
<dbReference type="Proteomes" id="UP000064912">
    <property type="component" value="Chromosome"/>
</dbReference>
<dbReference type="PRINTS" id="PR00081">
    <property type="entry name" value="GDHRDH"/>
</dbReference>
<dbReference type="InterPro" id="IPR020904">
    <property type="entry name" value="Sc_DH/Rdtase_CS"/>
</dbReference>
<dbReference type="InterPro" id="IPR002347">
    <property type="entry name" value="SDR_fam"/>
</dbReference>
<sequence length="251" mass="25315">MDIRFDGKTALITGASTGIGAAIAHELAASGATVCLAARTASKLTPVVEDIAAAGGKAYAMPCDVCDPGAVEALVARTVESTGGLHLLVNNAGISGPAADAGAYPLDGWREVIDTNLNGVFYGLRFGLPAIEASGGGAVVNMSSILGSVGMATSPAYVAAKHALLGLTKSAALAYARRGIRINAVGPAFVRTPMIDDGLDAETQARVTALHPVGRMGRSDEISGLVAFLLSDRASFVTGSYHLADGGFTAQ</sequence>
<dbReference type="InterPro" id="IPR036291">
    <property type="entry name" value="NAD(P)-bd_dom_sf"/>
</dbReference>
<dbReference type="SUPFAM" id="SSF51735">
    <property type="entry name" value="NAD(P)-binding Rossmann-fold domains"/>
    <property type="match status" value="1"/>
</dbReference>
<dbReference type="PATRIC" id="fig|35806.4.peg.2732"/>
<dbReference type="EMBL" id="AP014800">
    <property type="protein sequence ID" value="BAQ69801.1"/>
    <property type="molecule type" value="Genomic_DNA"/>
</dbReference>